<evidence type="ECO:0000256" key="7">
    <source>
        <dbReference type="ARBA" id="ARBA00022989"/>
    </source>
</evidence>
<reference evidence="10" key="1">
    <citation type="journal article" date="2020" name="Fungal Divers.">
        <title>Resolving the Mortierellaceae phylogeny through synthesis of multi-gene phylogenetics and phylogenomics.</title>
        <authorList>
            <person name="Vandepol N."/>
            <person name="Liber J."/>
            <person name="Desiro A."/>
            <person name="Na H."/>
            <person name="Kennedy M."/>
            <person name="Barry K."/>
            <person name="Grigoriev I.V."/>
            <person name="Miller A.N."/>
            <person name="O'Donnell K."/>
            <person name="Stajich J.E."/>
            <person name="Bonito G."/>
        </authorList>
    </citation>
    <scope>NUCLEOTIDE SEQUENCE</scope>
    <source>
        <strain evidence="10">NRRL 28262</strain>
    </source>
</reference>
<proteinExistence type="inferred from homology"/>
<evidence type="ECO:0000313" key="10">
    <source>
        <dbReference type="EMBL" id="KAG0279203.1"/>
    </source>
</evidence>
<dbReference type="Pfam" id="PF03169">
    <property type="entry name" value="OPT"/>
    <property type="match status" value="1"/>
</dbReference>
<evidence type="ECO:0000256" key="5">
    <source>
        <dbReference type="ARBA" id="ARBA00022856"/>
    </source>
</evidence>
<feature type="transmembrane region" description="Helical" evidence="9">
    <location>
        <begin position="87"/>
        <end position="107"/>
    </location>
</feature>
<dbReference type="InterPro" id="IPR004813">
    <property type="entry name" value="OPT"/>
</dbReference>
<comment type="caution">
    <text evidence="10">The sequence shown here is derived from an EMBL/GenBank/DDBJ whole genome shotgun (WGS) entry which is preliminary data.</text>
</comment>
<feature type="transmembrane region" description="Helical" evidence="9">
    <location>
        <begin position="615"/>
        <end position="633"/>
    </location>
</feature>
<keyword evidence="7 9" id="KW-1133">Transmembrane helix</keyword>
<comment type="similarity">
    <text evidence="2">Belongs to the oligopeptide OPT transporter family.</text>
</comment>
<feature type="transmembrane region" description="Helical" evidence="9">
    <location>
        <begin position="132"/>
        <end position="151"/>
    </location>
</feature>
<dbReference type="GO" id="GO:0016020">
    <property type="term" value="C:membrane"/>
    <property type="evidence" value="ECO:0007669"/>
    <property type="project" value="UniProtKB-SubCell"/>
</dbReference>
<feature type="transmembrane region" description="Helical" evidence="9">
    <location>
        <begin position="645"/>
        <end position="678"/>
    </location>
</feature>
<dbReference type="NCBIfam" id="TIGR00728">
    <property type="entry name" value="OPT_sfam"/>
    <property type="match status" value="1"/>
</dbReference>
<keyword evidence="4 9" id="KW-0812">Transmembrane</keyword>
<protein>
    <recommendedName>
        <fullName evidence="12">OPT superfamily oligopeptide transporter</fullName>
    </recommendedName>
</protein>
<evidence type="ECO:0008006" key="12">
    <source>
        <dbReference type="Google" id="ProtNLM"/>
    </source>
</evidence>
<keyword evidence="3" id="KW-0813">Transport</keyword>
<evidence type="ECO:0000256" key="9">
    <source>
        <dbReference type="SAM" id="Phobius"/>
    </source>
</evidence>
<evidence type="ECO:0000313" key="11">
    <source>
        <dbReference type="Proteomes" id="UP001194580"/>
    </source>
</evidence>
<dbReference type="Proteomes" id="UP001194580">
    <property type="component" value="Unassembled WGS sequence"/>
</dbReference>
<organism evidence="10 11">
    <name type="scientific">Linnemannia exigua</name>
    <dbReference type="NCBI Taxonomy" id="604196"/>
    <lineage>
        <taxon>Eukaryota</taxon>
        <taxon>Fungi</taxon>
        <taxon>Fungi incertae sedis</taxon>
        <taxon>Mucoromycota</taxon>
        <taxon>Mortierellomycotina</taxon>
        <taxon>Mortierellomycetes</taxon>
        <taxon>Mortierellales</taxon>
        <taxon>Mortierellaceae</taxon>
        <taxon>Linnemannia</taxon>
    </lineage>
</organism>
<comment type="subcellular location">
    <subcellularLocation>
        <location evidence="1">Membrane</location>
        <topology evidence="1">Multi-pass membrane protein</topology>
    </subcellularLocation>
</comment>
<feature type="transmembrane region" description="Helical" evidence="9">
    <location>
        <begin position="543"/>
        <end position="565"/>
    </location>
</feature>
<evidence type="ECO:0000256" key="2">
    <source>
        <dbReference type="ARBA" id="ARBA00008807"/>
    </source>
</evidence>
<dbReference type="GO" id="GO:0035673">
    <property type="term" value="F:oligopeptide transmembrane transporter activity"/>
    <property type="evidence" value="ECO:0007669"/>
    <property type="project" value="InterPro"/>
</dbReference>
<feature type="transmembrane region" description="Helical" evidence="9">
    <location>
        <begin position="382"/>
        <end position="402"/>
    </location>
</feature>
<feature type="transmembrane region" description="Helical" evidence="9">
    <location>
        <begin position="163"/>
        <end position="182"/>
    </location>
</feature>
<keyword evidence="6" id="KW-0653">Protein transport</keyword>
<feature type="transmembrane region" description="Helical" evidence="9">
    <location>
        <begin position="230"/>
        <end position="255"/>
    </location>
</feature>
<dbReference type="PANTHER" id="PTHR22601">
    <property type="entry name" value="ISP4 LIKE PROTEIN"/>
    <property type="match status" value="1"/>
</dbReference>
<dbReference type="GO" id="GO:0015031">
    <property type="term" value="P:protein transport"/>
    <property type="evidence" value="ECO:0007669"/>
    <property type="project" value="UniProtKB-KW"/>
</dbReference>
<keyword evidence="8 9" id="KW-0472">Membrane</keyword>
<name>A0AAD4H9J5_9FUNG</name>
<feature type="transmembrane region" description="Helical" evidence="9">
    <location>
        <begin position="188"/>
        <end position="210"/>
    </location>
</feature>
<gene>
    <name evidence="10" type="ORF">BGZ95_001992</name>
</gene>
<feature type="transmembrane region" description="Helical" evidence="9">
    <location>
        <begin position="305"/>
        <end position="323"/>
    </location>
</feature>
<feature type="transmembrane region" description="Helical" evidence="9">
    <location>
        <begin position="433"/>
        <end position="454"/>
    </location>
</feature>
<dbReference type="AlphaFoldDB" id="A0AAD4H9J5"/>
<feature type="transmembrane region" description="Helical" evidence="9">
    <location>
        <begin position="60"/>
        <end position="80"/>
    </location>
</feature>
<dbReference type="EMBL" id="JAAAIL010000141">
    <property type="protein sequence ID" value="KAG0279203.1"/>
    <property type="molecule type" value="Genomic_DNA"/>
</dbReference>
<feature type="transmembrane region" description="Helical" evidence="9">
    <location>
        <begin position="275"/>
        <end position="298"/>
    </location>
</feature>
<feature type="transmembrane region" description="Helical" evidence="9">
    <location>
        <begin position="690"/>
        <end position="713"/>
    </location>
</feature>
<feature type="transmembrane region" description="Helical" evidence="9">
    <location>
        <begin position="460"/>
        <end position="482"/>
    </location>
</feature>
<keyword evidence="5" id="KW-0571">Peptide transport</keyword>
<evidence type="ECO:0000256" key="8">
    <source>
        <dbReference type="ARBA" id="ARBA00023136"/>
    </source>
</evidence>
<evidence type="ECO:0000256" key="6">
    <source>
        <dbReference type="ARBA" id="ARBA00022927"/>
    </source>
</evidence>
<evidence type="ECO:0000256" key="1">
    <source>
        <dbReference type="ARBA" id="ARBA00004141"/>
    </source>
</evidence>
<dbReference type="InterPro" id="IPR004648">
    <property type="entry name" value="Oligpept_transpt"/>
</dbReference>
<keyword evidence="11" id="KW-1185">Reference proteome</keyword>
<sequence length="761" mass="85549">MNKKLEYESSQTNDYAQEKAQNGDALSLKYVDPENSTVEAVRLIVPLTDNTALVALTFRFWILSFFFAALASIVNQYYYFRISRGGFPLYFVNLTSYALGVGLAKVLPKDNFSIGGYTMSLNPGPFNIKEHALIGIAVSTASVTAYAIDIITAMDLFLQHRMGALGAIVLIITTQCLGYGMAGVLRKYLVYPAEMVWWNNLVHVVFYNAIHNTDEFKTKRMVRGWSYMKFFWIICGGTFLYEFLPQFIAPLLLFFDWVCWLNPFNKDYWAMFSSMAGGGVGIMSLSFDWTVIGGYTLWIPATTQFNQFGGIFLSYWIILPILWMNNIMGTRTFGRPLTPRLFHSDGTPFDITPYLNDDFSLNDDKYNASAPVTMTPMYALTFMYSFIALAGCISHITCFHGADIWKTWKRSRNSADEDVHVKMMQVYLEVPQLWYAVFYVIMVGLSCMVCEVYGLQLPWWGLLVGLAMGWILTFPICAMTAIMGSGPGVNVITELVCGFMFPGKPLANMTFKCYGYMATWQCKELLSDLKLGVYLKIPPRSMLAAQLWGTLVGGVFNYVTMLLIIDAHRSYLDGTMNDPSGLWTGMGAQVLWGSALIYGALGPQRMFNSKGNYHFIYWGFLIGAVVPIIQWCLSKKYPKIRWSLFNVTIFASGMCAFPGGIIVGLVPSFVVFLIWQVWLFRYYKNVWSKYTFILSAALDTGAALTGLAIFIFLSGGVSSKLSAVFPSWIANYYLPDGSNAPYLGVNRCGAFNDTWTGGIYD</sequence>
<evidence type="ECO:0000256" key="4">
    <source>
        <dbReference type="ARBA" id="ARBA00022692"/>
    </source>
</evidence>
<accession>A0AAD4H9J5</accession>
<evidence type="ECO:0000256" key="3">
    <source>
        <dbReference type="ARBA" id="ARBA00022448"/>
    </source>
</evidence>